<evidence type="ECO:0000256" key="7">
    <source>
        <dbReference type="ARBA" id="ARBA00023237"/>
    </source>
</evidence>
<dbReference type="PANTHER" id="PTHR35093">
    <property type="entry name" value="OUTER MEMBRANE PROTEIN NMB0088-RELATED"/>
    <property type="match status" value="1"/>
</dbReference>
<comment type="subcellular location">
    <subcellularLocation>
        <location evidence="1">Cell outer membrane</location>
        <topology evidence="1">Multi-pass membrane protein</topology>
    </subcellularLocation>
</comment>
<keyword evidence="4" id="KW-0812">Transmembrane</keyword>
<organism evidence="9 10">
    <name type="scientific">Candidatus Desulfatifera sulfidica</name>
    <dbReference type="NCBI Taxonomy" id="2841691"/>
    <lineage>
        <taxon>Bacteria</taxon>
        <taxon>Pseudomonadati</taxon>
        <taxon>Thermodesulfobacteriota</taxon>
        <taxon>Desulfobulbia</taxon>
        <taxon>Desulfobulbales</taxon>
        <taxon>Desulfobulbaceae</taxon>
        <taxon>Candidatus Desulfatifera</taxon>
    </lineage>
</organism>
<dbReference type="InterPro" id="IPR005017">
    <property type="entry name" value="OMPP1/FadL/TodX"/>
</dbReference>
<dbReference type="Proteomes" id="UP000599024">
    <property type="component" value="Unassembled WGS sequence"/>
</dbReference>
<evidence type="ECO:0000256" key="5">
    <source>
        <dbReference type="ARBA" id="ARBA00022729"/>
    </source>
</evidence>
<dbReference type="Pfam" id="PF03349">
    <property type="entry name" value="Toluene_X"/>
    <property type="match status" value="1"/>
</dbReference>
<evidence type="ECO:0000313" key="10">
    <source>
        <dbReference type="Proteomes" id="UP000599024"/>
    </source>
</evidence>
<dbReference type="Gene3D" id="2.40.160.60">
    <property type="entry name" value="Outer membrane protein transport protein (OMPP1/FadL/TodX)"/>
    <property type="match status" value="1"/>
</dbReference>
<evidence type="ECO:0000256" key="1">
    <source>
        <dbReference type="ARBA" id="ARBA00004571"/>
    </source>
</evidence>
<dbReference type="GO" id="GO:0015483">
    <property type="term" value="F:long-chain fatty acid transporting porin activity"/>
    <property type="evidence" value="ECO:0007669"/>
    <property type="project" value="TreeGrafter"/>
</dbReference>
<accession>A0A8J6NBI2</accession>
<dbReference type="SUPFAM" id="SSF56935">
    <property type="entry name" value="Porins"/>
    <property type="match status" value="1"/>
</dbReference>
<gene>
    <name evidence="9" type="ORF">H8E79_04765</name>
</gene>
<evidence type="ECO:0000256" key="2">
    <source>
        <dbReference type="ARBA" id="ARBA00008163"/>
    </source>
</evidence>
<reference evidence="9 10" key="1">
    <citation type="submission" date="2020-08" db="EMBL/GenBank/DDBJ databases">
        <title>Bridging the membrane lipid divide: bacteria of the FCB group superphylum have the potential to synthesize archaeal ether lipids.</title>
        <authorList>
            <person name="Villanueva L."/>
            <person name="Von Meijenfeldt F.A.B."/>
            <person name="Westbye A.B."/>
            <person name="Yadav S."/>
            <person name="Hopmans E.C."/>
            <person name="Dutilh B.E."/>
            <person name="Sinninghe Damste J.S."/>
        </authorList>
    </citation>
    <scope>NUCLEOTIDE SEQUENCE [LARGE SCALE GENOMIC DNA]</scope>
    <source>
        <strain evidence="9">NIOZ-UU81</strain>
    </source>
</reference>
<sequence length="422" mass="45116">MKKIFSVAAVAILCQTVGVTSSLAGAIDNLHNYSAEYIRTLNRNAATDSADIVAYNPAGVMAMDDGSYVNLSLQYLDKDYENILTGLPNGQDGTLTQDEPSIIPGFFALHKKEKWAAFAAVTVPAGGGKVDFEEGSATLQLLNLSIFGGLPLTAQQSEGEEVYVGVTLGGAYQLNDDLSVSAGLRHIKADRSAKASFTNAGGADVAVDYESEADGWGGIFGVNYKASDKLNLAARYETRTKLDFEHTVTADTALGAPPTPTLLQVIGVTDGMEERRDLPAILGLGLSHQCTPALKVDVNLTYYFNEDANWAGAEDDVNDGYEFGIALEYAVNDRLRVSGGYMYTETGIDVEHTVAESPKLDVNTFGGGFAYALKDNLELNVGLGVSLYDDDSYQPAPTTIPGLTVGYEKEVIFYSTGLQYSF</sequence>
<feature type="chain" id="PRO_5035209495" evidence="8">
    <location>
        <begin position="27"/>
        <end position="422"/>
    </location>
</feature>
<keyword evidence="6" id="KW-0472">Membrane</keyword>
<protein>
    <submittedName>
        <fullName evidence="9">Outer membrane protein transport protein</fullName>
    </submittedName>
</protein>
<dbReference type="GO" id="GO:0009279">
    <property type="term" value="C:cell outer membrane"/>
    <property type="evidence" value="ECO:0007669"/>
    <property type="project" value="UniProtKB-SubCell"/>
</dbReference>
<comment type="caution">
    <text evidence="9">The sequence shown here is derived from an EMBL/GenBank/DDBJ whole genome shotgun (WGS) entry which is preliminary data.</text>
</comment>
<evidence type="ECO:0000256" key="8">
    <source>
        <dbReference type="SAM" id="SignalP"/>
    </source>
</evidence>
<dbReference type="EMBL" id="JACNLK010000040">
    <property type="protein sequence ID" value="MBC8208460.1"/>
    <property type="molecule type" value="Genomic_DNA"/>
</dbReference>
<feature type="signal peptide" evidence="8">
    <location>
        <begin position="1"/>
        <end position="26"/>
    </location>
</feature>
<evidence type="ECO:0000256" key="6">
    <source>
        <dbReference type="ARBA" id="ARBA00023136"/>
    </source>
</evidence>
<name>A0A8J6NBI2_9BACT</name>
<comment type="similarity">
    <text evidence="2">Belongs to the OmpP1/FadL family.</text>
</comment>
<dbReference type="AlphaFoldDB" id="A0A8J6NBI2"/>
<evidence type="ECO:0000313" key="9">
    <source>
        <dbReference type="EMBL" id="MBC8208460.1"/>
    </source>
</evidence>
<dbReference type="PANTHER" id="PTHR35093:SF8">
    <property type="entry name" value="OUTER MEMBRANE PROTEIN NMB0088-RELATED"/>
    <property type="match status" value="1"/>
</dbReference>
<keyword evidence="5 8" id="KW-0732">Signal</keyword>
<keyword evidence="7" id="KW-0998">Cell outer membrane</keyword>
<proteinExistence type="inferred from homology"/>
<keyword evidence="3" id="KW-1134">Transmembrane beta strand</keyword>
<evidence type="ECO:0000256" key="4">
    <source>
        <dbReference type="ARBA" id="ARBA00022692"/>
    </source>
</evidence>
<evidence type="ECO:0000256" key="3">
    <source>
        <dbReference type="ARBA" id="ARBA00022452"/>
    </source>
</evidence>